<dbReference type="InterPro" id="IPR036128">
    <property type="entry name" value="Plus3-like_sf"/>
</dbReference>
<feature type="compositionally biased region" description="Basic and acidic residues" evidence="6">
    <location>
        <begin position="197"/>
        <end position="231"/>
    </location>
</feature>
<protein>
    <submittedName>
        <fullName evidence="9">Plus-3-domain-containing protein</fullName>
    </submittedName>
</protein>
<evidence type="ECO:0000256" key="2">
    <source>
        <dbReference type="ARBA" id="ARBA00023015"/>
    </source>
</evidence>
<feature type="coiled-coil region" evidence="5">
    <location>
        <begin position="499"/>
        <end position="530"/>
    </location>
</feature>
<dbReference type="GeneID" id="54359754"/>
<evidence type="ECO:0000256" key="5">
    <source>
        <dbReference type="SAM" id="Coils"/>
    </source>
</evidence>
<reference evidence="9" key="2">
    <citation type="submission" date="2020-04" db="EMBL/GenBank/DDBJ databases">
        <authorList>
            <consortium name="NCBI Genome Project"/>
        </authorList>
    </citation>
    <scope>NUCLEOTIDE SEQUENCE</scope>
    <source>
        <strain evidence="9">CBS 342.82</strain>
    </source>
</reference>
<feature type="compositionally biased region" description="Basic and acidic residues" evidence="6">
    <location>
        <begin position="254"/>
        <end position="264"/>
    </location>
</feature>
<dbReference type="PANTHER" id="PTHR13115:SF8">
    <property type="entry name" value="RNA POLYMERASE-ASSOCIATED PROTEIN RTF1 HOMOLOG"/>
    <property type="match status" value="1"/>
</dbReference>
<dbReference type="GO" id="GO:0016593">
    <property type="term" value="C:Cdc73/Paf1 complex"/>
    <property type="evidence" value="ECO:0007669"/>
    <property type="project" value="TreeGrafter"/>
</dbReference>
<feature type="coiled-coil region" evidence="5">
    <location>
        <begin position="425"/>
        <end position="452"/>
    </location>
</feature>
<feature type="domain" description="Plus3" evidence="7">
    <location>
        <begin position="263"/>
        <end position="400"/>
    </location>
</feature>
<sequence>MSADEIDAELLAMAGDSSEDEGDDIDQTQVVEDELSDSEFQEPAARTVEAPTRTRGVAQKVKARGRRKRKQQESDLDDDDLNDDPADRSPSPPYSPDANARNDSENEADGADGLDDEAPLFPLEGKFENARDREAIMAMNEIEREELLAERAAQVLRRQQDLQLRKALADSRASANRNKRKAIDTEDEDGSRRNTRPKTDKRSALDDYRKAREQKGAERNRLDQNRSDRNARSPTPRSVQDAEGESEVEWAEPATDKHRNDPPAELKDFERCRVGRSNFARVCFYPAFEETIRGCFCRINIGLSKETGQAEYRMTQIKGFTEGKPYTMETSNGKRFTTDQFAIVAQGTNERPYPFSACSDSPFTDAEFTRYSETLRKDNIRLPPRRFLHSKLDRIHALLHTNFTEETLQLKFNKQRAMQLKYDPANMARVKREAIEKRRAEAQENGDTEQLEKCDAELSALMNGAAISHVNKASASPVTNSQNLDRLAKLNHKNRGKTIQEVRQALIEERRKLQREREEAAARKAKAAEEAISLAQSNAKATRESSLPERSSTSANGSHGGPLGALKRKNLDDDVIGSLDLGIDLEI</sequence>
<feature type="compositionally biased region" description="Basic residues" evidence="6">
    <location>
        <begin position="61"/>
        <end position="70"/>
    </location>
</feature>
<feature type="compositionally biased region" description="Acidic residues" evidence="6">
    <location>
        <begin position="105"/>
        <end position="118"/>
    </location>
</feature>
<evidence type="ECO:0000256" key="1">
    <source>
        <dbReference type="ARBA" id="ARBA00004123"/>
    </source>
</evidence>
<dbReference type="GO" id="GO:1990269">
    <property type="term" value="F:RNA polymerase II C-terminal domain phosphoserine binding"/>
    <property type="evidence" value="ECO:0007669"/>
    <property type="project" value="TreeGrafter"/>
</dbReference>
<dbReference type="Pfam" id="PF03126">
    <property type="entry name" value="Plus-3"/>
    <property type="match status" value="1"/>
</dbReference>
<evidence type="ECO:0000259" key="7">
    <source>
        <dbReference type="PROSITE" id="PS51360"/>
    </source>
</evidence>
<evidence type="ECO:0000313" key="9">
    <source>
        <dbReference type="RefSeq" id="XP_033455741.1"/>
    </source>
</evidence>
<feature type="compositionally biased region" description="Acidic residues" evidence="6">
    <location>
        <begin position="74"/>
        <end position="84"/>
    </location>
</feature>
<dbReference type="RefSeq" id="XP_033455741.1">
    <property type="nucleotide sequence ID" value="XM_033601954.1"/>
</dbReference>
<evidence type="ECO:0000256" key="3">
    <source>
        <dbReference type="ARBA" id="ARBA00023163"/>
    </source>
</evidence>
<dbReference type="InterPro" id="IPR004343">
    <property type="entry name" value="Plus-3_dom"/>
</dbReference>
<feature type="region of interest" description="Disordered" evidence="6">
    <location>
        <begin position="162"/>
        <end position="264"/>
    </location>
</feature>
<dbReference type="Gene3D" id="3.90.70.200">
    <property type="entry name" value="Plus-3 domain"/>
    <property type="match status" value="1"/>
</dbReference>
<reference evidence="9" key="3">
    <citation type="submission" date="2025-08" db="UniProtKB">
        <authorList>
            <consortium name="RefSeq"/>
        </authorList>
    </citation>
    <scope>IDENTIFICATION</scope>
    <source>
        <strain evidence="9">CBS 342.82</strain>
    </source>
</reference>
<organism evidence="9">
    <name type="scientific">Dissoconium aciculare CBS 342.82</name>
    <dbReference type="NCBI Taxonomy" id="1314786"/>
    <lineage>
        <taxon>Eukaryota</taxon>
        <taxon>Fungi</taxon>
        <taxon>Dikarya</taxon>
        <taxon>Ascomycota</taxon>
        <taxon>Pezizomycotina</taxon>
        <taxon>Dothideomycetes</taxon>
        <taxon>Dothideomycetidae</taxon>
        <taxon>Mycosphaerellales</taxon>
        <taxon>Dissoconiaceae</taxon>
        <taxon>Dissoconium</taxon>
    </lineage>
</organism>
<feature type="region of interest" description="Disordered" evidence="6">
    <location>
        <begin position="1"/>
        <end position="129"/>
    </location>
</feature>
<keyword evidence="3" id="KW-0804">Transcription</keyword>
<reference evidence="9" key="1">
    <citation type="submission" date="2020-01" db="EMBL/GenBank/DDBJ databases">
        <authorList>
            <consortium name="DOE Joint Genome Institute"/>
            <person name="Haridas S."/>
            <person name="Albert R."/>
            <person name="Binder M."/>
            <person name="Bloem J."/>
            <person name="Labutti K."/>
            <person name="Salamov A."/>
            <person name="Andreopoulos B."/>
            <person name="Baker S.E."/>
            <person name="Barry K."/>
            <person name="Bills G."/>
            <person name="Bluhm B.H."/>
            <person name="Cannon C."/>
            <person name="Castanera R."/>
            <person name="Culley D.E."/>
            <person name="Daum C."/>
            <person name="Ezra D."/>
            <person name="Gonzalez J.B."/>
            <person name="Henrissat B."/>
            <person name="Kuo A."/>
            <person name="Liang C."/>
            <person name="Lipzen A."/>
            <person name="Lutzoni F."/>
            <person name="Magnuson J."/>
            <person name="Mondo S."/>
            <person name="Nolan M."/>
            <person name="Ohm R."/>
            <person name="Pangilinan J."/>
            <person name="Park H.-J."/>
            <person name="Ramirez L."/>
            <person name="Alfaro M."/>
            <person name="Sun H."/>
            <person name="Tritt A."/>
            <person name="Yoshinaga Y."/>
            <person name="Zwiers L.-H."/>
            <person name="Turgeon B.G."/>
            <person name="Goodwin S.B."/>
            <person name="Spatafora J.W."/>
            <person name="Crous P.W."/>
            <person name="Grigoriev I.V."/>
        </authorList>
    </citation>
    <scope>NUCLEOTIDE SEQUENCE</scope>
    <source>
        <strain evidence="9">CBS 342.82</strain>
    </source>
</reference>
<dbReference type="SMART" id="SM00719">
    <property type="entry name" value="Plus3"/>
    <property type="match status" value="1"/>
</dbReference>
<keyword evidence="5" id="KW-0175">Coiled coil</keyword>
<keyword evidence="8" id="KW-1185">Reference proteome</keyword>
<feature type="region of interest" description="Disordered" evidence="6">
    <location>
        <begin position="531"/>
        <end position="568"/>
    </location>
</feature>
<accession>A0A6J3LSC8</accession>
<feature type="compositionally biased region" description="Polar residues" evidence="6">
    <location>
        <begin position="548"/>
        <end position="557"/>
    </location>
</feature>
<dbReference type="SUPFAM" id="SSF159042">
    <property type="entry name" value="Plus3-like"/>
    <property type="match status" value="1"/>
</dbReference>
<evidence type="ECO:0000256" key="4">
    <source>
        <dbReference type="ARBA" id="ARBA00023242"/>
    </source>
</evidence>
<keyword evidence="4" id="KW-0539">Nucleus</keyword>
<feature type="compositionally biased region" description="Acidic residues" evidence="6">
    <location>
        <begin position="17"/>
        <end position="40"/>
    </location>
</feature>
<dbReference type="OrthoDB" id="166375at2759"/>
<comment type="subcellular location">
    <subcellularLocation>
        <location evidence="1">Nucleus</location>
    </subcellularLocation>
</comment>
<dbReference type="Proteomes" id="UP000504637">
    <property type="component" value="Unplaced"/>
</dbReference>
<dbReference type="PROSITE" id="PS51360">
    <property type="entry name" value="PLUS3"/>
    <property type="match status" value="1"/>
</dbReference>
<keyword evidence="2" id="KW-0805">Transcription regulation</keyword>
<evidence type="ECO:0000313" key="8">
    <source>
        <dbReference type="Proteomes" id="UP000504637"/>
    </source>
</evidence>
<proteinExistence type="predicted"/>
<dbReference type="GO" id="GO:0003677">
    <property type="term" value="F:DNA binding"/>
    <property type="evidence" value="ECO:0007669"/>
    <property type="project" value="InterPro"/>
</dbReference>
<dbReference type="PANTHER" id="PTHR13115">
    <property type="entry name" value="RNA POLYMERASE-ASSOCIATED PROTEIN RTF1 HOMOLOG"/>
    <property type="match status" value="1"/>
</dbReference>
<name>A0A6J3LSC8_9PEZI</name>
<gene>
    <name evidence="9" type="ORF">K489DRAFT_327038</name>
</gene>
<dbReference type="AlphaFoldDB" id="A0A6J3LSC8"/>
<evidence type="ECO:0000256" key="6">
    <source>
        <dbReference type="SAM" id="MobiDB-lite"/>
    </source>
</evidence>
<dbReference type="FunFam" id="3.90.70.200:FF:000005">
    <property type="entry name" value="Related to Pol II transcription elongation factor"/>
    <property type="match status" value="1"/>
</dbReference>